<protein>
    <submittedName>
        <fullName evidence="1">Uncharacterized protein</fullName>
    </submittedName>
</protein>
<evidence type="ECO:0000313" key="1">
    <source>
        <dbReference type="EMBL" id="CAH1391847.1"/>
    </source>
</evidence>
<sequence>MFTTTRSTDQVDRRMVSKCLTAYQLRSRSHTCHPLFKVIKCRGKGWNINIVFVSTLGLRPGDLIEHANRARSSHLATNPTTD</sequence>
<reference evidence="1" key="1">
    <citation type="submission" date="2022-01" db="EMBL/GenBank/DDBJ databases">
        <authorList>
            <person name="King R."/>
        </authorList>
    </citation>
    <scope>NUCLEOTIDE SEQUENCE</scope>
</reference>
<evidence type="ECO:0000313" key="2">
    <source>
        <dbReference type="Proteomes" id="UP001152798"/>
    </source>
</evidence>
<proteinExistence type="predicted"/>
<dbReference type="EMBL" id="OV725077">
    <property type="protein sequence ID" value="CAH1391847.1"/>
    <property type="molecule type" value="Genomic_DNA"/>
</dbReference>
<keyword evidence="2" id="KW-1185">Reference proteome</keyword>
<organism evidence="1 2">
    <name type="scientific">Nezara viridula</name>
    <name type="common">Southern green stink bug</name>
    <name type="synonym">Cimex viridulus</name>
    <dbReference type="NCBI Taxonomy" id="85310"/>
    <lineage>
        <taxon>Eukaryota</taxon>
        <taxon>Metazoa</taxon>
        <taxon>Ecdysozoa</taxon>
        <taxon>Arthropoda</taxon>
        <taxon>Hexapoda</taxon>
        <taxon>Insecta</taxon>
        <taxon>Pterygota</taxon>
        <taxon>Neoptera</taxon>
        <taxon>Paraneoptera</taxon>
        <taxon>Hemiptera</taxon>
        <taxon>Heteroptera</taxon>
        <taxon>Panheteroptera</taxon>
        <taxon>Pentatomomorpha</taxon>
        <taxon>Pentatomoidea</taxon>
        <taxon>Pentatomidae</taxon>
        <taxon>Pentatominae</taxon>
        <taxon>Nezara</taxon>
    </lineage>
</organism>
<dbReference type="Proteomes" id="UP001152798">
    <property type="component" value="Chromosome 1"/>
</dbReference>
<accession>A0A9P0H3K3</accession>
<gene>
    <name evidence="1" type="ORF">NEZAVI_LOCUS2776</name>
</gene>
<name>A0A9P0H3K3_NEZVI</name>
<dbReference type="AlphaFoldDB" id="A0A9P0H3K3"/>